<dbReference type="Proteomes" id="UP001597119">
    <property type="component" value="Unassembled WGS sequence"/>
</dbReference>
<organism evidence="1 2">
    <name type="scientific">Halorientalis brevis</name>
    <dbReference type="NCBI Taxonomy" id="1126241"/>
    <lineage>
        <taxon>Archaea</taxon>
        <taxon>Methanobacteriati</taxon>
        <taxon>Methanobacteriota</taxon>
        <taxon>Stenosarchaea group</taxon>
        <taxon>Halobacteria</taxon>
        <taxon>Halobacteriales</taxon>
        <taxon>Haloarculaceae</taxon>
        <taxon>Halorientalis</taxon>
    </lineage>
</organism>
<sequence>MEATTNSDSIRLELYVRTLSPSGARARQEAVLERLQRLEDEGHIDDFYVKVWGKQIDPTTRAADTDQGQFILNRIAEFKQWALAENTTLESFYQTHEQSSSITGEDHTKIVLPKMGLAEYHGSELEQVAPCTTGDDVYSITDHLDELERRLAGPSAAEQATVSPVAEE</sequence>
<dbReference type="EMBL" id="JBHUDJ010000001">
    <property type="protein sequence ID" value="MFD1585400.1"/>
    <property type="molecule type" value="Genomic_DNA"/>
</dbReference>
<protein>
    <submittedName>
        <fullName evidence="1">HTH domain-containing protein</fullName>
    </submittedName>
</protein>
<dbReference type="Pfam" id="PF20575">
    <property type="entry name" value="HTH_63"/>
    <property type="match status" value="1"/>
</dbReference>
<comment type="caution">
    <text evidence="1">The sequence shown here is derived from an EMBL/GenBank/DDBJ whole genome shotgun (WGS) entry which is preliminary data.</text>
</comment>
<evidence type="ECO:0000313" key="2">
    <source>
        <dbReference type="Proteomes" id="UP001597119"/>
    </source>
</evidence>
<reference evidence="1 2" key="1">
    <citation type="journal article" date="2019" name="Int. J. Syst. Evol. Microbiol.">
        <title>The Global Catalogue of Microorganisms (GCM) 10K type strain sequencing project: providing services to taxonomists for standard genome sequencing and annotation.</title>
        <authorList>
            <consortium name="The Broad Institute Genomics Platform"/>
            <consortium name="The Broad Institute Genome Sequencing Center for Infectious Disease"/>
            <person name="Wu L."/>
            <person name="Ma J."/>
        </authorList>
    </citation>
    <scope>NUCLEOTIDE SEQUENCE [LARGE SCALE GENOMIC DNA]</scope>
    <source>
        <strain evidence="1 2">CGMCC 1.12125</strain>
    </source>
</reference>
<keyword evidence="2" id="KW-1185">Reference proteome</keyword>
<proteinExistence type="predicted"/>
<evidence type="ECO:0000313" key="1">
    <source>
        <dbReference type="EMBL" id="MFD1585400.1"/>
    </source>
</evidence>
<gene>
    <name evidence="1" type="ORF">ACFR9U_00265</name>
</gene>
<dbReference type="InterPro" id="IPR046783">
    <property type="entry name" value="HTH_63"/>
</dbReference>
<dbReference type="RefSeq" id="WP_247377682.1">
    <property type="nucleotide sequence ID" value="NZ_JALLGV010000004.1"/>
</dbReference>
<dbReference type="AlphaFoldDB" id="A0ABD6C7K6"/>
<name>A0ABD6C7K6_9EURY</name>
<accession>A0ABD6C7K6</accession>